<evidence type="ECO:0000313" key="7">
    <source>
        <dbReference type="EMBL" id="RUT01071.1"/>
    </source>
</evidence>
<feature type="domain" description="CheR-type methyltransferase" evidence="6">
    <location>
        <begin position="1"/>
        <end position="277"/>
    </location>
</feature>
<dbReference type="SUPFAM" id="SSF53335">
    <property type="entry name" value="S-adenosyl-L-methionine-dependent methyltransferases"/>
    <property type="match status" value="1"/>
</dbReference>
<dbReference type="GO" id="GO:0008983">
    <property type="term" value="F:protein-glutamate O-methyltransferase activity"/>
    <property type="evidence" value="ECO:0007669"/>
    <property type="project" value="UniProtKB-EC"/>
</dbReference>
<evidence type="ECO:0000256" key="5">
    <source>
        <dbReference type="ARBA" id="ARBA00022691"/>
    </source>
</evidence>
<keyword evidence="4 7" id="KW-0808">Transferase</keyword>
<dbReference type="InterPro" id="IPR029063">
    <property type="entry name" value="SAM-dependent_MTases_sf"/>
</dbReference>
<evidence type="ECO:0000256" key="1">
    <source>
        <dbReference type="ARBA" id="ARBA00001541"/>
    </source>
</evidence>
<dbReference type="SUPFAM" id="SSF47757">
    <property type="entry name" value="Chemotaxis receptor methyltransferase CheR, N-terminal domain"/>
    <property type="match status" value="1"/>
</dbReference>
<dbReference type="EC" id="2.1.1.80" evidence="2"/>
<sequence>MSLSNLDFDYLRHLVREHSAVALDAGKEYLVELHLSNYVRQIGFDTIANFIEHLKVSKFGDLHIAAIEHLVNYETTFFRDIYPFEALKDYILPEIIQRRQSCQSDKIKIWSAACSTGQEVYSIAMLIREHFPMLNEANLQIVASDFSNKALTRARNGIYSPLEVRRGLPANLRKKYFHSCGNEWQIDRELSNMINFHQINLIKPWSTLPFQQVDILFIRNVLIYFDINTKKDMLYKIKQVLHPEGYLFLGGGETTLNLDNDFERVQLGQAITYKLKS</sequence>
<comment type="catalytic activity">
    <reaction evidence="1">
        <text>L-glutamyl-[protein] + S-adenosyl-L-methionine = [protein]-L-glutamate 5-O-methyl ester + S-adenosyl-L-homocysteine</text>
        <dbReference type="Rhea" id="RHEA:24452"/>
        <dbReference type="Rhea" id="RHEA-COMP:10208"/>
        <dbReference type="Rhea" id="RHEA-COMP:10311"/>
        <dbReference type="ChEBI" id="CHEBI:29973"/>
        <dbReference type="ChEBI" id="CHEBI:57856"/>
        <dbReference type="ChEBI" id="CHEBI:59789"/>
        <dbReference type="ChEBI" id="CHEBI:82795"/>
        <dbReference type="EC" id="2.1.1.80"/>
    </reaction>
</comment>
<dbReference type="PROSITE" id="PS50123">
    <property type="entry name" value="CHER"/>
    <property type="match status" value="1"/>
</dbReference>
<reference evidence="7" key="1">
    <citation type="submission" date="2018-12" db="EMBL/GenBank/DDBJ databases">
        <authorList>
            <person name="Will S."/>
            <person name="Neumann-Schaal M."/>
            <person name="Henke P."/>
        </authorList>
    </citation>
    <scope>NUCLEOTIDE SEQUENCE</scope>
    <source>
        <strain evidence="7">PCC 7102</strain>
    </source>
</reference>
<dbReference type="InterPro" id="IPR050903">
    <property type="entry name" value="Bact_Chemotaxis_MeTrfase"/>
</dbReference>
<dbReference type="SMART" id="SM00138">
    <property type="entry name" value="MeTrc"/>
    <property type="match status" value="1"/>
</dbReference>
<keyword evidence="8" id="KW-1185">Reference proteome</keyword>
<evidence type="ECO:0000259" key="6">
    <source>
        <dbReference type="PROSITE" id="PS50123"/>
    </source>
</evidence>
<evidence type="ECO:0000313" key="8">
    <source>
        <dbReference type="Proteomes" id="UP000271624"/>
    </source>
</evidence>
<dbReference type="InterPro" id="IPR000780">
    <property type="entry name" value="CheR_MeTrfase"/>
</dbReference>
<dbReference type="Gene3D" id="3.40.50.150">
    <property type="entry name" value="Vaccinia Virus protein VP39"/>
    <property type="match status" value="1"/>
</dbReference>
<organism evidence="7 8">
    <name type="scientific">Dulcicalothrix desertica PCC 7102</name>
    <dbReference type="NCBI Taxonomy" id="232991"/>
    <lineage>
        <taxon>Bacteria</taxon>
        <taxon>Bacillati</taxon>
        <taxon>Cyanobacteriota</taxon>
        <taxon>Cyanophyceae</taxon>
        <taxon>Nostocales</taxon>
        <taxon>Calotrichaceae</taxon>
        <taxon>Dulcicalothrix</taxon>
    </lineage>
</organism>
<proteinExistence type="predicted"/>
<protein>
    <recommendedName>
        <fullName evidence="2">protein-glutamate O-methyltransferase</fullName>
        <ecNumber evidence="2">2.1.1.80</ecNumber>
    </recommendedName>
</protein>
<dbReference type="PANTHER" id="PTHR24422">
    <property type="entry name" value="CHEMOTAXIS PROTEIN METHYLTRANSFERASE"/>
    <property type="match status" value="1"/>
</dbReference>
<dbReference type="PRINTS" id="PR00996">
    <property type="entry name" value="CHERMTFRASE"/>
</dbReference>
<dbReference type="Gene3D" id="1.10.155.10">
    <property type="entry name" value="Chemotaxis receptor methyltransferase CheR, N-terminal domain"/>
    <property type="match status" value="1"/>
</dbReference>
<keyword evidence="3 7" id="KW-0489">Methyltransferase</keyword>
<name>A0A3S1CD15_9CYAN</name>
<dbReference type="InterPro" id="IPR022642">
    <property type="entry name" value="CheR_C"/>
</dbReference>
<comment type="caution">
    <text evidence="7">The sequence shown here is derived from an EMBL/GenBank/DDBJ whole genome shotgun (WGS) entry which is preliminary data.</text>
</comment>
<dbReference type="AlphaFoldDB" id="A0A3S1CD15"/>
<reference evidence="7" key="2">
    <citation type="journal article" date="2019" name="Genome Biol. Evol.">
        <title>Day and night: Metabolic profiles and evolutionary relationships of six axenic non-marine cyanobacteria.</title>
        <authorList>
            <person name="Will S.E."/>
            <person name="Henke P."/>
            <person name="Boedeker C."/>
            <person name="Huang S."/>
            <person name="Brinkmann H."/>
            <person name="Rohde M."/>
            <person name="Jarek M."/>
            <person name="Friedl T."/>
            <person name="Seufert S."/>
            <person name="Schumacher M."/>
            <person name="Overmann J."/>
            <person name="Neumann-Schaal M."/>
            <person name="Petersen J."/>
        </authorList>
    </citation>
    <scope>NUCLEOTIDE SEQUENCE [LARGE SCALE GENOMIC DNA]</scope>
    <source>
        <strain evidence="7">PCC 7102</strain>
    </source>
</reference>
<dbReference type="InterPro" id="IPR036804">
    <property type="entry name" value="CheR_N_sf"/>
</dbReference>
<dbReference type="PANTHER" id="PTHR24422:SF21">
    <property type="entry name" value="CHEMOTAXIS PROTEIN METHYLTRANSFERASE 1"/>
    <property type="match status" value="1"/>
</dbReference>
<gene>
    <name evidence="7" type="primary">cheR1</name>
    <name evidence="7" type="ORF">DSM106972_070770</name>
</gene>
<evidence type="ECO:0000256" key="4">
    <source>
        <dbReference type="ARBA" id="ARBA00022679"/>
    </source>
</evidence>
<dbReference type="Proteomes" id="UP000271624">
    <property type="component" value="Unassembled WGS sequence"/>
</dbReference>
<accession>A0A3S1CD15</accession>
<dbReference type="Pfam" id="PF01739">
    <property type="entry name" value="CheR"/>
    <property type="match status" value="1"/>
</dbReference>
<dbReference type="GO" id="GO:0032259">
    <property type="term" value="P:methylation"/>
    <property type="evidence" value="ECO:0007669"/>
    <property type="project" value="UniProtKB-KW"/>
</dbReference>
<dbReference type="EMBL" id="RSCL01000021">
    <property type="protein sequence ID" value="RUT01071.1"/>
    <property type="molecule type" value="Genomic_DNA"/>
</dbReference>
<evidence type="ECO:0000256" key="3">
    <source>
        <dbReference type="ARBA" id="ARBA00022603"/>
    </source>
</evidence>
<keyword evidence="5" id="KW-0949">S-adenosyl-L-methionine</keyword>
<evidence type="ECO:0000256" key="2">
    <source>
        <dbReference type="ARBA" id="ARBA00012534"/>
    </source>
</evidence>